<reference evidence="3" key="1">
    <citation type="journal article" date="2019" name="Int. J. Syst. Evol. Microbiol.">
        <title>The Global Catalogue of Microorganisms (GCM) 10K type strain sequencing project: providing services to taxonomists for standard genome sequencing and annotation.</title>
        <authorList>
            <consortium name="The Broad Institute Genomics Platform"/>
            <consortium name="The Broad Institute Genome Sequencing Center for Infectious Disease"/>
            <person name="Wu L."/>
            <person name="Ma J."/>
        </authorList>
    </citation>
    <scope>NUCLEOTIDE SEQUENCE [LARGE SCALE GENOMIC DNA]</scope>
    <source>
        <strain evidence="3">JCM 17666</strain>
    </source>
</reference>
<sequence>MAAFPSTGRPACLSVTHETAYRYASPVELAHHVAYLRPLETPYQTLRDFELQIEPRPSSCIDESDVYGNARALFELLAPHDFLRVRAVSRVCVSPRFAGLDGAGGPPWEEAARRWRYVSGAPYAPESEFVFASPYVPLHAPLRAYARESFTPGRGLVAAAVELMHRIHRDFTYESNSTAVSTPLLEAFEARHGVCQDFAHVAIGCLRALGLAARYVSGYLLSEPPPGQPRLVGADASHAWLSVYVPGLEAGGGWLDLDPTNDLIPGAAHVTLAHGRDYGDVTPLRGVIRGGGGHELQVAVTVEPDAGSPR</sequence>
<dbReference type="Pfam" id="PF08379">
    <property type="entry name" value="Bact_transglu_N"/>
    <property type="match status" value="1"/>
</dbReference>
<dbReference type="Pfam" id="PF01841">
    <property type="entry name" value="Transglut_core"/>
    <property type="match status" value="1"/>
</dbReference>
<evidence type="ECO:0000313" key="3">
    <source>
        <dbReference type="Proteomes" id="UP001501671"/>
    </source>
</evidence>
<dbReference type="PANTHER" id="PTHR33490:SF7">
    <property type="entry name" value="BLR2979 PROTEIN"/>
    <property type="match status" value="1"/>
</dbReference>
<dbReference type="EMBL" id="BAABFO010000001">
    <property type="protein sequence ID" value="GAA4322729.1"/>
    <property type="molecule type" value="Genomic_DNA"/>
</dbReference>
<keyword evidence="3" id="KW-1185">Reference proteome</keyword>
<comment type="caution">
    <text evidence="2">The sequence shown here is derived from an EMBL/GenBank/DDBJ whole genome shotgun (WGS) entry which is preliminary data.</text>
</comment>
<accession>A0ABP8GE92</accession>
<dbReference type="InterPro" id="IPR038765">
    <property type="entry name" value="Papain-like_cys_pep_sf"/>
</dbReference>
<dbReference type="RefSeq" id="WP_345245585.1">
    <property type="nucleotide sequence ID" value="NZ_BAABFO010000001.1"/>
</dbReference>
<name>A0ABP8GE92_9BURK</name>
<organism evidence="2 3">
    <name type="scientific">Pigmentiphaga soli</name>
    <dbReference type="NCBI Taxonomy" id="1007095"/>
    <lineage>
        <taxon>Bacteria</taxon>
        <taxon>Pseudomonadati</taxon>
        <taxon>Pseudomonadota</taxon>
        <taxon>Betaproteobacteria</taxon>
        <taxon>Burkholderiales</taxon>
        <taxon>Alcaligenaceae</taxon>
        <taxon>Pigmentiphaga</taxon>
    </lineage>
</organism>
<dbReference type="SUPFAM" id="SSF54001">
    <property type="entry name" value="Cysteine proteinases"/>
    <property type="match status" value="1"/>
</dbReference>
<dbReference type="InterPro" id="IPR013589">
    <property type="entry name" value="Bac_transglu_N"/>
</dbReference>
<evidence type="ECO:0000313" key="2">
    <source>
        <dbReference type="EMBL" id="GAA4322729.1"/>
    </source>
</evidence>
<evidence type="ECO:0000259" key="1">
    <source>
        <dbReference type="SMART" id="SM00460"/>
    </source>
</evidence>
<dbReference type="PANTHER" id="PTHR33490">
    <property type="entry name" value="BLR5614 PROTEIN-RELATED"/>
    <property type="match status" value="1"/>
</dbReference>
<protein>
    <submittedName>
        <fullName evidence="2">Transglutaminase family protein</fullName>
    </submittedName>
</protein>
<dbReference type="InterPro" id="IPR002931">
    <property type="entry name" value="Transglutaminase-like"/>
</dbReference>
<gene>
    <name evidence="2" type="ORF">GCM10023144_02970</name>
</gene>
<feature type="domain" description="Transglutaminase-like" evidence="1">
    <location>
        <begin position="187"/>
        <end position="261"/>
    </location>
</feature>
<dbReference type="Gene3D" id="3.10.620.30">
    <property type="match status" value="1"/>
</dbReference>
<proteinExistence type="predicted"/>
<dbReference type="Proteomes" id="UP001501671">
    <property type="component" value="Unassembled WGS sequence"/>
</dbReference>
<dbReference type="SMART" id="SM00460">
    <property type="entry name" value="TGc"/>
    <property type="match status" value="1"/>
</dbReference>